<dbReference type="Gene3D" id="1.10.860.10">
    <property type="entry name" value="DNAb Helicase, Chain A"/>
    <property type="match status" value="1"/>
</dbReference>
<evidence type="ECO:0000256" key="2">
    <source>
        <dbReference type="ARBA" id="ARBA00011643"/>
    </source>
</evidence>
<comment type="subunit">
    <text evidence="2">Homohexamer.</text>
</comment>
<dbReference type="RefSeq" id="WP_189539512.1">
    <property type="nucleotide sequence ID" value="NZ_BMZD01000002.1"/>
</dbReference>
<keyword evidence="8 14" id="KW-0067">ATP-binding</keyword>
<evidence type="ECO:0000256" key="9">
    <source>
        <dbReference type="ARBA" id="ARBA00023125"/>
    </source>
</evidence>
<keyword evidence="10" id="KW-0413">Isomerase</keyword>
<dbReference type="GO" id="GO:0006269">
    <property type="term" value="P:DNA replication, synthesis of primer"/>
    <property type="evidence" value="ECO:0007669"/>
    <property type="project" value="UniProtKB-UniRule"/>
</dbReference>
<name>A0A918RDE3_9SPHN</name>
<dbReference type="Proteomes" id="UP000634139">
    <property type="component" value="Unassembled WGS sequence"/>
</dbReference>
<comment type="function">
    <text evidence="11 14">The main replicative DNA helicase, it participates in initiation and elongation during chromosome replication. Travels ahead of the DNA replisome, separating dsDNA into templates for DNA synthesis. A processive ATP-dependent 5'-3' DNA helicase it has DNA-dependent ATPase activity.</text>
</comment>
<dbReference type="GO" id="GO:0016787">
    <property type="term" value="F:hydrolase activity"/>
    <property type="evidence" value="ECO:0007669"/>
    <property type="project" value="UniProtKB-KW"/>
</dbReference>
<comment type="similarity">
    <text evidence="1 14">Belongs to the helicase family. DnaB subfamily.</text>
</comment>
<evidence type="ECO:0000313" key="16">
    <source>
        <dbReference type="EMBL" id="GGZ93693.1"/>
    </source>
</evidence>
<dbReference type="Pfam" id="PF03796">
    <property type="entry name" value="DnaB_C"/>
    <property type="match status" value="1"/>
</dbReference>
<evidence type="ECO:0000256" key="7">
    <source>
        <dbReference type="ARBA" id="ARBA00022806"/>
    </source>
</evidence>
<gene>
    <name evidence="16" type="primary">dnaB</name>
    <name evidence="16" type="ORF">GCM10011617_12020</name>
</gene>
<keyword evidence="4 14" id="KW-0235">DNA replication</keyword>
<dbReference type="InterPro" id="IPR007694">
    <property type="entry name" value="DNA_helicase_DnaB-like_C"/>
</dbReference>
<dbReference type="EMBL" id="BMZD01000002">
    <property type="protein sequence ID" value="GGZ93693.1"/>
    <property type="molecule type" value="Genomic_DNA"/>
</dbReference>
<accession>A0A918RDE3</accession>
<dbReference type="InterPro" id="IPR016136">
    <property type="entry name" value="DNA_helicase_N/primase_C"/>
</dbReference>
<dbReference type="SUPFAM" id="SSF48024">
    <property type="entry name" value="N-terminal domain of DnaB helicase"/>
    <property type="match status" value="1"/>
</dbReference>
<dbReference type="InterPro" id="IPR027417">
    <property type="entry name" value="P-loop_NTPase"/>
</dbReference>
<evidence type="ECO:0000256" key="12">
    <source>
        <dbReference type="ARBA" id="ARBA00048954"/>
    </source>
</evidence>
<reference evidence="16" key="1">
    <citation type="journal article" date="2014" name="Int. J. Syst. Evol. Microbiol.">
        <title>Complete genome sequence of Corynebacterium casei LMG S-19264T (=DSM 44701T), isolated from a smear-ripened cheese.</title>
        <authorList>
            <consortium name="US DOE Joint Genome Institute (JGI-PGF)"/>
            <person name="Walter F."/>
            <person name="Albersmeier A."/>
            <person name="Kalinowski J."/>
            <person name="Ruckert C."/>
        </authorList>
    </citation>
    <scope>NUCLEOTIDE SEQUENCE</scope>
    <source>
        <strain evidence="16">KCTC 32422</strain>
    </source>
</reference>
<evidence type="ECO:0000256" key="3">
    <source>
        <dbReference type="ARBA" id="ARBA00022515"/>
    </source>
</evidence>
<dbReference type="InterPro" id="IPR007692">
    <property type="entry name" value="DNA_helicase_DnaB"/>
</dbReference>
<keyword evidence="3 14" id="KW-0639">Primosome</keyword>
<comment type="caution">
    <text evidence="16">The sequence shown here is derived from an EMBL/GenBank/DDBJ whole genome shotgun (WGS) entry which is preliminary data.</text>
</comment>
<dbReference type="PANTHER" id="PTHR30153">
    <property type="entry name" value="REPLICATIVE DNA HELICASE DNAB"/>
    <property type="match status" value="1"/>
</dbReference>
<dbReference type="InterPro" id="IPR003593">
    <property type="entry name" value="AAA+_ATPase"/>
</dbReference>
<dbReference type="SUPFAM" id="SSF52540">
    <property type="entry name" value="P-loop containing nucleoside triphosphate hydrolases"/>
    <property type="match status" value="1"/>
</dbReference>
<organism evidence="16 17">
    <name type="scientific">Novosphingobium arvoryzae</name>
    <dbReference type="NCBI Taxonomy" id="1256514"/>
    <lineage>
        <taxon>Bacteria</taxon>
        <taxon>Pseudomonadati</taxon>
        <taxon>Pseudomonadota</taxon>
        <taxon>Alphaproteobacteria</taxon>
        <taxon>Sphingomonadales</taxon>
        <taxon>Sphingomonadaceae</taxon>
        <taxon>Novosphingobium</taxon>
    </lineage>
</organism>
<evidence type="ECO:0000256" key="5">
    <source>
        <dbReference type="ARBA" id="ARBA00022741"/>
    </source>
</evidence>
<feature type="domain" description="SF4 helicase" evidence="15">
    <location>
        <begin position="190"/>
        <end position="495"/>
    </location>
</feature>
<keyword evidence="6 14" id="KW-0378">Hydrolase</keyword>
<dbReference type="GO" id="GO:0003677">
    <property type="term" value="F:DNA binding"/>
    <property type="evidence" value="ECO:0007669"/>
    <property type="project" value="UniProtKB-UniRule"/>
</dbReference>
<dbReference type="GO" id="GO:0005524">
    <property type="term" value="F:ATP binding"/>
    <property type="evidence" value="ECO:0007669"/>
    <property type="project" value="UniProtKB-UniRule"/>
</dbReference>
<proteinExistence type="inferred from homology"/>
<keyword evidence="7 14" id="KW-0347">Helicase</keyword>
<dbReference type="NCBIfam" id="NF006606">
    <property type="entry name" value="PRK09165.1"/>
    <property type="match status" value="1"/>
</dbReference>
<sequence length="502" mass="54702">MSELDLITRPTETAARALPSNVEAEAAFLGAALIDNRVIEELVTPLRPDHFFEPVHGRIYERILQLLDRKAVVTPVTLKPYFEADEALKELGGASYLARLTADGQGLLAPRELAEQIYDLALLRELVAVGRNLVNSALDTSESVEPMEQISIAEAALYKVAEGASTGSEAQGFATATRTALGMIEKALLSGGHVSGTTTGLTSVNEKVGGLHDSDLIILAGRPGMGKTSLATNIAFNAADRLRRDIADGIDPAKSVGAATAFFSLEMSADQLATRILAEQSGISSEALRMGKISREDFQQLSYASQRLAELPLYIDDTPGLTIAALRTRARRLKRRHDIGLVVIDYLQLLQGSGRATDNRVNEISEISRGLKTLAKELSVPVIALSQLSRAVEQREDKRPMLSDLRESGSIEQDADMVWFVFREDYYVAAREPKVPEGSDDAKIHEAHAAWQAEMERVFGTAELIVAKQRHGATGKVRLRFESRITRFSDLADDSMAAYADD</sequence>
<dbReference type="NCBIfam" id="TIGR00665">
    <property type="entry name" value="DnaB"/>
    <property type="match status" value="1"/>
</dbReference>
<evidence type="ECO:0000313" key="17">
    <source>
        <dbReference type="Proteomes" id="UP000634139"/>
    </source>
</evidence>
<dbReference type="GO" id="GO:0005829">
    <property type="term" value="C:cytosol"/>
    <property type="evidence" value="ECO:0007669"/>
    <property type="project" value="TreeGrafter"/>
</dbReference>
<evidence type="ECO:0000256" key="10">
    <source>
        <dbReference type="ARBA" id="ARBA00023235"/>
    </source>
</evidence>
<dbReference type="InterPro" id="IPR036185">
    <property type="entry name" value="DNA_heli_DnaB-like_N_sf"/>
</dbReference>
<keyword evidence="9 14" id="KW-0238">DNA-binding</keyword>
<evidence type="ECO:0000256" key="13">
    <source>
        <dbReference type="NCBIfam" id="TIGR00665"/>
    </source>
</evidence>
<dbReference type="GO" id="GO:1990077">
    <property type="term" value="C:primosome complex"/>
    <property type="evidence" value="ECO:0007669"/>
    <property type="project" value="UniProtKB-UniRule"/>
</dbReference>
<dbReference type="PANTHER" id="PTHR30153:SF2">
    <property type="entry name" value="REPLICATIVE DNA HELICASE"/>
    <property type="match status" value="1"/>
</dbReference>
<dbReference type="Pfam" id="PF00772">
    <property type="entry name" value="DnaB"/>
    <property type="match status" value="1"/>
</dbReference>
<protein>
    <recommendedName>
        <fullName evidence="13 14">Replicative DNA helicase</fullName>
        <ecNumber evidence="13 14">5.6.2.3</ecNumber>
    </recommendedName>
</protein>
<evidence type="ECO:0000256" key="4">
    <source>
        <dbReference type="ARBA" id="ARBA00022705"/>
    </source>
</evidence>
<dbReference type="CDD" id="cd00984">
    <property type="entry name" value="DnaB_C"/>
    <property type="match status" value="1"/>
</dbReference>
<dbReference type="PROSITE" id="PS51199">
    <property type="entry name" value="SF4_HELICASE"/>
    <property type="match status" value="1"/>
</dbReference>
<evidence type="ECO:0000259" key="15">
    <source>
        <dbReference type="PROSITE" id="PS51199"/>
    </source>
</evidence>
<evidence type="ECO:0000256" key="1">
    <source>
        <dbReference type="ARBA" id="ARBA00008428"/>
    </source>
</evidence>
<evidence type="ECO:0000256" key="14">
    <source>
        <dbReference type="RuleBase" id="RU362085"/>
    </source>
</evidence>
<keyword evidence="17" id="KW-1185">Reference proteome</keyword>
<dbReference type="EC" id="5.6.2.3" evidence="13 14"/>
<dbReference type="GO" id="GO:0043139">
    <property type="term" value="F:5'-3' DNA helicase activity"/>
    <property type="evidence" value="ECO:0007669"/>
    <property type="project" value="UniProtKB-EC"/>
</dbReference>
<evidence type="ECO:0000256" key="8">
    <source>
        <dbReference type="ARBA" id="ARBA00022840"/>
    </source>
</evidence>
<dbReference type="InterPro" id="IPR007693">
    <property type="entry name" value="DNA_helicase_DnaB-like_N"/>
</dbReference>
<evidence type="ECO:0000256" key="6">
    <source>
        <dbReference type="ARBA" id="ARBA00022801"/>
    </source>
</evidence>
<dbReference type="AlphaFoldDB" id="A0A918RDE3"/>
<reference evidence="16" key="2">
    <citation type="submission" date="2020-09" db="EMBL/GenBank/DDBJ databases">
        <authorList>
            <person name="Sun Q."/>
            <person name="Kim S."/>
        </authorList>
    </citation>
    <scope>NUCLEOTIDE SEQUENCE</scope>
    <source>
        <strain evidence="16">KCTC 32422</strain>
    </source>
</reference>
<evidence type="ECO:0000256" key="11">
    <source>
        <dbReference type="ARBA" id="ARBA00044932"/>
    </source>
</evidence>
<dbReference type="SMART" id="SM00382">
    <property type="entry name" value="AAA"/>
    <property type="match status" value="1"/>
</dbReference>
<comment type="catalytic activity">
    <reaction evidence="12 14">
        <text>ATP + H2O = ADP + phosphate + H(+)</text>
        <dbReference type="Rhea" id="RHEA:13065"/>
        <dbReference type="ChEBI" id="CHEBI:15377"/>
        <dbReference type="ChEBI" id="CHEBI:15378"/>
        <dbReference type="ChEBI" id="CHEBI:30616"/>
        <dbReference type="ChEBI" id="CHEBI:43474"/>
        <dbReference type="ChEBI" id="CHEBI:456216"/>
        <dbReference type="EC" id="5.6.2.3"/>
    </reaction>
</comment>
<dbReference type="Gene3D" id="3.40.50.300">
    <property type="entry name" value="P-loop containing nucleotide triphosphate hydrolases"/>
    <property type="match status" value="1"/>
</dbReference>
<keyword evidence="5 14" id="KW-0547">Nucleotide-binding</keyword>